<feature type="domain" description="Rieske" evidence="8">
    <location>
        <begin position="48"/>
        <end position="160"/>
    </location>
</feature>
<dbReference type="InterPro" id="IPR012748">
    <property type="entry name" value="Rieske-like_NirD"/>
</dbReference>
<dbReference type="SUPFAM" id="SSF50022">
    <property type="entry name" value="ISP domain"/>
    <property type="match status" value="1"/>
</dbReference>
<organism evidence="9 10">
    <name type="scientific">Emiliania huxleyi (strain CCMP1516)</name>
    <dbReference type="NCBI Taxonomy" id="280463"/>
    <lineage>
        <taxon>Eukaryota</taxon>
        <taxon>Haptista</taxon>
        <taxon>Haptophyta</taxon>
        <taxon>Prymnesiophyceae</taxon>
        <taxon>Isochrysidales</taxon>
        <taxon>Noelaerhabdaceae</taxon>
        <taxon>Emiliania</taxon>
    </lineage>
</organism>
<dbReference type="HOGENOM" id="CLU_1404156_0_0_1"/>
<keyword evidence="2" id="KW-0479">Metal-binding</keyword>
<proteinExistence type="predicted"/>
<keyword evidence="10" id="KW-1185">Reference proteome</keyword>
<dbReference type="InterPro" id="IPR036922">
    <property type="entry name" value="Rieske_2Fe-2S_sf"/>
</dbReference>
<dbReference type="STRING" id="2903.R1BIT6"/>
<keyword evidence="7" id="KW-0732">Signal</keyword>
<sequence>MSRTSTLLLAALCSADALSIGSAPTITSRAAVAMGDKPANIPTKMKWVPFVSASEAQKGTAVAGFQYGLEIAVVTDTTGKQYAIANKLPPFGQPATFGTIGAGTITDPVTLSTWDLKTGKPIGAWCPAPPLIGPIIFNALSSPSPLTVFPCRKSGNKIEANVNVNAKAQFESGYWRGVLDAQGKTDGGYY</sequence>
<reference evidence="10" key="1">
    <citation type="journal article" date="2013" name="Nature">
        <title>Pan genome of the phytoplankton Emiliania underpins its global distribution.</title>
        <authorList>
            <person name="Read B.A."/>
            <person name="Kegel J."/>
            <person name="Klute M.J."/>
            <person name="Kuo A."/>
            <person name="Lefebvre S.C."/>
            <person name="Maumus F."/>
            <person name="Mayer C."/>
            <person name="Miller J."/>
            <person name="Monier A."/>
            <person name="Salamov A."/>
            <person name="Young J."/>
            <person name="Aguilar M."/>
            <person name="Claverie J.M."/>
            <person name="Frickenhaus S."/>
            <person name="Gonzalez K."/>
            <person name="Herman E.K."/>
            <person name="Lin Y.C."/>
            <person name="Napier J."/>
            <person name="Ogata H."/>
            <person name="Sarno A.F."/>
            <person name="Shmutz J."/>
            <person name="Schroeder D."/>
            <person name="de Vargas C."/>
            <person name="Verret F."/>
            <person name="von Dassow P."/>
            <person name="Valentin K."/>
            <person name="Van de Peer Y."/>
            <person name="Wheeler G."/>
            <person name="Dacks J.B."/>
            <person name="Delwiche C.F."/>
            <person name="Dyhrman S.T."/>
            <person name="Glockner G."/>
            <person name="John U."/>
            <person name="Richards T."/>
            <person name="Worden A.Z."/>
            <person name="Zhang X."/>
            <person name="Grigoriev I.V."/>
            <person name="Allen A.E."/>
            <person name="Bidle K."/>
            <person name="Borodovsky M."/>
            <person name="Bowler C."/>
            <person name="Brownlee C."/>
            <person name="Cock J.M."/>
            <person name="Elias M."/>
            <person name="Gladyshev V.N."/>
            <person name="Groth M."/>
            <person name="Guda C."/>
            <person name="Hadaegh A."/>
            <person name="Iglesias-Rodriguez M.D."/>
            <person name="Jenkins J."/>
            <person name="Jones B.M."/>
            <person name="Lawson T."/>
            <person name="Leese F."/>
            <person name="Lindquist E."/>
            <person name="Lobanov A."/>
            <person name="Lomsadze A."/>
            <person name="Malik S.B."/>
            <person name="Marsh M.E."/>
            <person name="Mackinder L."/>
            <person name="Mock T."/>
            <person name="Mueller-Roeber B."/>
            <person name="Pagarete A."/>
            <person name="Parker M."/>
            <person name="Probert I."/>
            <person name="Quesneville H."/>
            <person name="Raines C."/>
            <person name="Rensing S.A."/>
            <person name="Riano-Pachon D.M."/>
            <person name="Richier S."/>
            <person name="Rokitta S."/>
            <person name="Shiraiwa Y."/>
            <person name="Soanes D.M."/>
            <person name="van der Giezen M."/>
            <person name="Wahlund T.M."/>
            <person name="Williams B."/>
            <person name="Wilson W."/>
            <person name="Wolfe G."/>
            <person name="Wurch L.L."/>
        </authorList>
    </citation>
    <scope>NUCLEOTIDE SEQUENCE</scope>
</reference>
<feature type="signal peptide" evidence="7">
    <location>
        <begin position="1"/>
        <end position="17"/>
    </location>
</feature>
<dbReference type="GO" id="GO:0008942">
    <property type="term" value="F:nitrite reductase [NAD(P)H] activity"/>
    <property type="evidence" value="ECO:0007669"/>
    <property type="project" value="InterPro"/>
</dbReference>
<evidence type="ECO:0000256" key="1">
    <source>
        <dbReference type="ARBA" id="ARBA00022714"/>
    </source>
</evidence>
<dbReference type="RefSeq" id="XP_005761781.1">
    <property type="nucleotide sequence ID" value="XM_005761724.1"/>
</dbReference>
<evidence type="ECO:0000256" key="2">
    <source>
        <dbReference type="ARBA" id="ARBA00022723"/>
    </source>
</evidence>
<keyword evidence="3" id="KW-0560">Oxidoreductase</keyword>
<keyword evidence="5" id="KW-0411">Iron-sulfur</keyword>
<keyword evidence="1" id="KW-0001">2Fe-2S</keyword>
<keyword evidence="6" id="KW-0534">Nitrate assimilation</keyword>
<dbReference type="PaxDb" id="2903-EOD09352"/>
<dbReference type="KEGG" id="ehx:EMIHUDRAFT_432789"/>
<dbReference type="InterPro" id="IPR017941">
    <property type="entry name" value="Rieske_2Fe-2S"/>
</dbReference>
<dbReference type="GO" id="GO:0046872">
    <property type="term" value="F:metal ion binding"/>
    <property type="evidence" value="ECO:0007669"/>
    <property type="project" value="UniProtKB-KW"/>
</dbReference>
<evidence type="ECO:0000256" key="6">
    <source>
        <dbReference type="ARBA" id="ARBA00023063"/>
    </source>
</evidence>
<name>A0A0D3IDL7_EMIH1</name>
<feature type="chain" id="PRO_5044291020" description="Rieske domain-containing protein" evidence="7">
    <location>
        <begin position="18"/>
        <end position="190"/>
    </location>
</feature>
<dbReference type="Pfam" id="PF13806">
    <property type="entry name" value="Rieske_2"/>
    <property type="match status" value="1"/>
</dbReference>
<dbReference type="OMA" id="ANICPHL"/>
<dbReference type="GO" id="GO:0051537">
    <property type="term" value="F:2 iron, 2 sulfur cluster binding"/>
    <property type="evidence" value="ECO:0007669"/>
    <property type="project" value="UniProtKB-KW"/>
</dbReference>
<evidence type="ECO:0000256" key="7">
    <source>
        <dbReference type="SAM" id="SignalP"/>
    </source>
</evidence>
<dbReference type="AlphaFoldDB" id="A0A0D3IDL7"/>
<dbReference type="GO" id="GO:0042128">
    <property type="term" value="P:nitrate assimilation"/>
    <property type="evidence" value="ECO:0007669"/>
    <property type="project" value="UniProtKB-KW"/>
</dbReference>
<dbReference type="Proteomes" id="UP000013827">
    <property type="component" value="Unassembled WGS sequence"/>
</dbReference>
<dbReference type="PROSITE" id="PS51296">
    <property type="entry name" value="RIESKE"/>
    <property type="match status" value="1"/>
</dbReference>
<dbReference type="GeneID" id="17255731"/>
<protein>
    <recommendedName>
        <fullName evidence="8">Rieske domain-containing protein</fullName>
    </recommendedName>
</protein>
<dbReference type="eggNOG" id="ENOG502S5ES">
    <property type="taxonomic scope" value="Eukaryota"/>
</dbReference>
<evidence type="ECO:0000256" key="5">
    <source>
        <dbReference type="ARBA" id="ARBA00023014"/>
    </source>
</evidence>
<evidence type="ECO:0000259" key="8">
    <source>
        <dbReference type="PROSITE" id="PS51296"/>
    </source>
</evidence>
<evidence type="ECO:0000256" key="4">
    <source>
        <dbReference type="ARBA" id="ARBA00023004"/>
    </source>
</evidence>
<accession>A0A0D3IDL7</accession>
<evidence type="ECO:0000313" key="10">
    <source>
        <dbReference type="Proteomes" id="UP000013827"/>
    </source>
</evidence>
<evidence type="ECO:0000313" key="9">
    <source>
        <dbReference type="EnsemblProtists" id="EOD09352"/>
    </source>
</evidence>
<reference evidence="9" key="2">
    <citation type="submission" date="2024-10" db="UniProtKB">
        <authorList>
            <consortium name="EnsemblProtists"/>
        </authorList>
    </citation>
    <scope>IDENTIFICATION</scope>
</reference>
<evidence type="ECO:0000256" key="3">
    <source>
        <dbReference type="ARBA" id="ARBA00023002"/>
    </source>
</evidence>
<dbReference type="EnsemblProtists" id="EOD09352">
    <property type="protein sequence ID" value="EOD09352"/>
    <property type="gene ID" value="EMIHUDRAFT_432789"/>
</dbReference>
<keyword evidence="4" id="KW-0408">Iron</keyword>